<dbReference type="EMBL" id="PYGK01000004">
    <property type="protein sequence ID" value="PSL32014.1"/>
    <property type="molecule type" value="Genomic_DNA"/>
</dbReference>
<evidence type="ECO:0000313" key="1">
    <source>
        <dbReference type="EMBL" id="PSL32014.1"/>
    </source>
</evidence>
<dbReference type="Proteomes" id="UP000240978">
    <property type="component" value="Unassembled WGS sequence"/>
</dbReference>
<gene>
    <name evidence="1" type="ORF">CLV42_104317</name>
</gene>
<protein>
    <submittedName>
        <fullName evidence="1">Uncharacterized protein</fullName>
    </submittedName>
</protein>
<dbReference type="AlphaFoldDB" id="A0A2P8GDG0"/>
<evidence type="ECO:0000313" key="2">
    <source>
        <dbReference type="Proteomes" id="UP000240978"/>
    </source>
</evidence>
<comment type="caution">
    <text evidence="1">The sequence shown here is derived from an EMBL/GenBank/DDBJ whole genome shotgun (WGS) entry which is preliminary data.</text>
</comment>
<accession>A0A2P8GDG0</accession>
<organism evidence="1 2">
    <name type="scientific">Chitinophaga ginsengisoli</name>
    <dbReference type="NCBI Taxonomy" id="363837"/>
    <lineage>
        <taxon>Bacteria</taxon>
        <taxon>Pseudomonadati</taxon>
        <taxon>Bacteroidota</taxon>
        <taxon>Chitinophagia</taxon>
        <taxon>Chitinophagales</taxon>
        <taxon>Chitinophagaceae</taxon>
        <taxon>Chitinophaga</taxon>
    </lineage>
</organism>
<name>A0A2P8GDG0_9BACT</name>
<proteinExistence type="predicted"/>
<reference evidence="1 2" key="1">
    <citation type="submission" date="2018-03" db="EMBL/GenBank/DDBJ databases">
        <title>Genomic Encyclopedia of Archaeal and Bacterial Type Strains, Phase II (KMG-II): from individual species to whole genera.</title>
        <authorList>
            <person name="Goeker M."/>
        </authorList>
    </citation>
    <scope>NUCLEOTIDE SEQUENCE [LARGE SCALE GENOMIC DNA]</scope>
    <source>
        <strain evidence="1 2">DSM 18107</strain>
    </source>
</reference>
<sequence>MLPAGNKLEALYDTSKDKTQFDESLFPVFDVDIENKEPQSFNEIYWGVHYKYVNENENLRLSQAVVLGNVYCKVFKFL</sequence>
<keyword evidence="2" id="KW-1185">Reference proteome</keyword>